<dbReference type="EMBL" id="JAMJPJ010000007">
    <property type="protein sequence ID" value="MCL7929702.1"/>
    <property type="molecule type" value="Genomic_DNA"/>
</dbReference>
<protein>
    <recommendedName>
        <fullName evidence="3">HNH endonuclease</fullName>
    </recommendedName>
</protein>
<accession>A0ABT0SPJ1</accession>
<name>A0ABT0SPJ1_9GAMM</name>
<dbReference type="Proteomes" id="UP001165308">
    <property type="component" value="Unassembled WGS sequence"/>
</dbReference>
<dbReference type="RefSeq" id="WP_250080711.1">
    <property type="nucleotide sequence ID" value="NZ_JAMJPJ010000007.1"/>
</dbReference>
<proteinExistence type="predicted"/>
<gene>
    <name evidence="1" type="ORF">M8006_06840</name>
</gene>
<keyword evidence="2" id="KW-1185">Reference proteome</keyword>
<comment type="caution">
    <text evidence="1">The sequence shown here is derived from an EMBL/GenBank/DDBJ whole genome shotgun (WGS) entry which is preliminary data.</text>
</comment>
<organism evidence="1 2">
    <name type="scientific">Halomonas llamarensis</name>
    <dbReference type="NCBI Taxonomy" id="2945104"/>
    <lineage>
        <taxon>Bacteria</taxon>
        <taxon>Pseudomonadati</taxon>
        <taxon>Pseudomonadota</taxon>
        <taxon>Gammaproteobacteria</taxon>
        <taxon>Oceanospirillales</taxon>
        <taxon>Halomonadaceae</taxon>
        <taxon>Halomonas</taxon>
    </lineage>
</organism>
<evidence type="ECO:0008006" key="3">
    <source>
        <dbReference type="Google" id="ProtNLM"/>
    </source>
</evidence>
<evidence type="ECO:0000313" key="1">
    <source>
        <dbReference type="EMBL" id="MCL7929702.1"/>
    </source>
</evidence>
<evidence type="ECO:0000313" key="2">
    <source>
        <dbReference type="Proteomes" id="UP001165308"/>
    </source>
</evidence>
<sequence length="87" mass="9649">MTKLATRKKQIEDLEGFQIEIFDGFGNPANLDAQGLPGYGYQRKAPGNMTVVSWKGRFQQNYPGYTCDVLHKDGSVAHGNTKLSSVR</sequence>
<reference evidence="1" key="1">
    <citation type="submission" date="2022-05" db="EMBL/GenBank/DDBJ databases">
        <title>Halomonas geminus sp. nov. and Halomonas llamarensis sp. nov. isolated from high-altitude salars of the Atacama Desert.</title>
        <authorList>
            <person name="Hintersatz C."/>
            <person name="Rojas L.A."/>
            <person name="Wei T.-S."/>
            <person name="Kutschke S."/>
            <person name="Lehmann F."/>
            <person name="Jain R."/>
            <person name="Pollmann K."/>
        </authorList>
    </citation>
    <scope>NUCLEOTIDE SEQUENCE</scope>
    <source>
        <strain evidence="1">ATCHA</strain>
    </source>
</reference>